<comment type="caution">
    <text evidence="4">The sequence shown here is derived from an EMBL/GenBank/DDBJ whole genome shotgun (WGS) entry which is preliminary data.</text>
</comment>
<sequence>MVKQIGLLPAGCQPWNTDVVATSGDRFVYCATLAIYIYQLEKKFNEFRLISIMSEHKKTINSVCFHPRTSDLIVSAGCDKCIFVWNITEQCVVAKLENVLRESPKSVSWMWTPKGEEAVCFIQGRGPLNVWPYKSAIGIYAVKEAASFPSNVCQIRWHPKNNSKVALGHMDGSVSVCVIGGKSHKCQFRHEDLEDDEEDPVMALEWDPLSHDYLMMCTTTSPTRLVDTNSLTVITKYQLPSAATKVHTLAWISGAPGMFITGDVRSGILRVWNVSRSTPIENIPIKKNGIVALQTIIVPKIREKKKDSPKHKEQTVSSTSATLAPASVNKSHFALPPAKVVCAFLDGGVGLYDLGGRKWDFLRDQGHIETIFDCDFCPYNADHLATASFDGTIKIWDINTLSFVESSSGNEGVIYSLSWAPGDLNCIVASTSKNGMFIWDVDKRKIVQRFHEHGKTTSVFCVAWNQKDSRRIMSVGADHYCIVRRVDKEIVAKYKHPAPVYGCDWSCHNNKCHHTNTQHLCMVVIGVVITSKCYHTNTQHLCMVVIGVVITSKCYHTNTQHLCMVVIGVVITGKCYNTNTKHLCMVVIGVVKTSKCYHTNTKHLCMVVIGVVKTSKCYHTNTKHLCMVVIGVVITSKCHHTNTQHLCMVVIGVVITSKCHHTNTQHLCMVVIGVVITSKCYHTNTQHLCMVVIGVVITSKCHHTNTQHLCMVVVGVVIISKCYHTNTQHLCMVVVGVVIISKCYHTNTQHLCMVVIGVVITSKCHHTNTQHLCMVVIGVVITSKCHHTNTQHLCMVVIGVVITSHTEKVFHVKWSPVREGIIASGSDDGTIRIWEYTQESCVMVLKGHTGPVRGILWNTEIPYLLMSGSWDYKILLWDVRDGACVETLLDHGADVYGLASHPNRPFTIASTSRDSTVRIWSLNSLVQPLEMNIVAGKPWNEIIGSIESAMVPGNPPLLAGKSSKEQKFDLESSGGNFREKSLIAWSKFFGTPNGTANLWELVLVNKGIADTLLSDNYKNGIVHVKHLTKFKGSEAQELQMVKMSRYGGGIGAPSREDRIRDAAKINLSIGNVQRYCELMVELGEWQHAIAIAPGVSMEYWKSLTQRYITYLQTKDSEVLIPFSTTVGDLDTLVSFYTSRGQIQDALLTAQVACEGTFSSPPLTNTSQGLCNGTDVPTKEQRRLLLNSVDALAEWYFRNGSPVLSACCYLAVDDPQKAMWKLIQGHELELAVSIGTVLGNVPEQTYLAFEYLSRRCEHLQKWDLAVDLLKLIPNNEILLIKCCARCSAGKDEIDLLHARAGIPSLERCQHEAETLKNQVQIHNSIKYYMVSPCPEEGLKLGLDEVKRIIQKPGWTVHGVFPLLTLLASMRSDKLQQHKLAQSCGELQCFCAYVGGLMAVHSGYDEIVKPLFMHARYIMSRESLNLPITDVKVNQEMEAWTAIQQKKAEW</sequence>
<protein>
    <recommendedName>
        <fullName evidence="6">WD repeat-containing protein 17</fullName>
    </recommendedName>
</protein>
<feature type="repeat" description="WD" evidence="3">
    <location>
        <begin position="802"/>
        <end position="844"/>
    </location>
</feature>
<reference evidence="4" key="1">
    <citation type="submission" date="2019-08" db="EMBL/GenBank/DDBJ databases">
        <title>The improved chromosome-level genome for the pearl oyster Pinctada fucata martensii using PacBio sequencing and Hi-C.</title>
        <authorList>
            <person name="Zheng Z."/>
        </authorList>
    </citation>
    <scope>NUCLEOTIDE SEQUENCE</scope>
    <source>
        <strain evidence="4">ZZ-2019</strain>
        <tissue evidence="4">Adductor muscle</tissue>
    </source>
</reference>
<dbReference type="PROSITE" id="PS00678">
    <property type="entry name" value="WD_REPEATS_1"/>
    <property type="match status" value="3"/>
</dbReference>
<dbReference type="EMBL" id="VSWD01000006">
    <property type="protein sequence ID" value="KAK3100008.1"/>
    <property type="molecule type" value="Genomic_DNA"/>
</dbReference>
<name>A0AA89C3R4_PINIB</name>
<feature type="repeat" description="WD" evidence="3">
    <location>
        <begin position="888"/>
        <end position="924"/>
    </location>
</feature>
<dbReference type="PANTHER" id="PTHR44464:SF1">
    <property type="entry name" value="WD REPEAT-CONTAINING PROTEIN 17"/>
    <property type="match status" value="1"/>
</dbReference>
<evidence type="ECO:0008006" key="6">
    <source>
        <dbReference type="Google" id="ProtNLM"/>
    </source>
</evidence>
<dbReference type="Gene3D" id="2.130.10.10">
    <property type="entry name" value="YVTN repeat-like/Quinoprotein amine dehydrogenase"/>
    <property type="match status" value="3"/>
</dbReference>
<gene>
    <name evidence="4" type="ORF">FSP39_013425</name>
</gene>
<feature type="repeat" description="WD" evidence="3">
    <location>
        <begin position="53"/>
        <end position="95"/>
    </location>
</feature>
<evidence type="ECO:0000256" key="1">
    <source>
        <dbReference type="ARBA" id="ARBA00022574"/>
    </source>
</evidence>
<dbReference type="SUPFAM" id="SSF50978">
    <property type="entry name" value="WD40 repeat-like"/>
    <property type="match status" value="2"/>
</dbReference>
<evidence type="ECO:0000256" key="2">
    <source>
        <dbReference type="ARBA" id="ARBA00022737"/>
    </source>
</evidence>
<dbReference type="InterPro" id="IPR019775">
    <property type="entry name" value="WD40_repeat_CS"/>
</dbReference>
<evidence type="ECO:0000256" key="3">
    <source>
        <dbReference type="PROSITE-ProRule" id="PRU00221"/>
    </source>
</evidence>
<dbReference type="InterPro" id="IPR036322">
    <property type="entry name" value="WD40_repeat_dom_sf"/>
</dbReference>
<evidence type="ECO:0000313" key="5">
    <source>
        <dbReference type="Proteomes" id="UP001186944"/>
    </source>
</evidence>
<dbReference type="PROSITE" id="PS50294">
    <property type="entry name" value="WD_REPEATS_REGION"/>
    <property type="match status" value="5"/>
</dbReference>
<keyword evidence="1 3" id="KW-0853">WD repeat</keyword>
<proteinExistence type="predicted"/>
<dbReference type="SMART" id="SM00320">
    <property type="entry name" value="WD40"/>
    <property type="match status" value="9"/>
</dbReference>
<dbReference type="InterPro" id="IPR001680">
    <property type="entry name" value="WD40_rpt"/>
</dbReference>
<keyword evidence="5" id="KW-1185">Reference proteome</keyword>
<feature type="repeat" description="WD" evidence="3">
    <location>
        <begin position="364"/>
        <end position="406"/>
    </location>
</feature>
<dbReference type="InterPro" id="IPR015943">
    <property type="entry name" value="WD40/YVTN_repeat-like_dom_sf"/>
</dbReference>
<dbReference type="InterPro" id="IPR020472">
    <property type="entry name" value="WD40_PAC1"/>
</dbReference>
<accession>A0AA89C3R4</accession>
<dbReference type="PANTHER" id="PTHR44464">
    <property type="entry name" value="WD REPEAT-CONTAINING PROTEIN 17"/>
    <property type="match status" value="1"/>
</dbReference>
<feature type="repeat" description="WD" evidence="3">
    <location>
        <begin position="845"/>
        <end position="887"/>
    </location>
</feature>
<dbReference type="Proteomes" id="UP001186944">
    <property type="component" value="Unassembled WGS sequence"/>
</dbReference>
<dbReference type="Pfam" id="PF00400">
    <property type="entry name" value="WD40"/>
    <property type="match status" value="5"/>
</dbReference>
<dbReference type="PRINTS" id="PR00320">
    <property type="entry name" value="GPROTEINBRPT"/>
</dbReference>
<evidence type="ECO:0000313" key="4">
    <source>
        <dbReference type="EMBL" id="KAK3100008.1"/>
    </source>
</evidence>
<organism evidence="4 5">
    <name type="scientific">Pinctada imbricata</name>
    <name type="common">Atlantic pearl-oyster</name>
    <name type="synonym">Pinctada martensii</name>
    <dbReference type="NCBI Taxonomy" id="66713"/>
    <lineage>
        <taxon>Eukaryota</taxon>
        <taxon>Metazoa</taxon>
        <taxon>Spiralia</taxon>
        <taxon>Lophotrochozoa</taxon>
        <taxon>Mollusca</taxon>
        <taxon>Bivalvia</taxon>
        <taxon>Autobranchia</taxon>
        <taxon>Pteriomorphia</taxon>
        <taxon>Pterioida</taxon>
        <taxon>Pterioidea</taxon>
        <taxon>Pteriidae</taxon>
        <taxon>Pinctada</taxon>
    </lineage>
</organism>
<dbReference type="PROSITE" id="PS50082">
    <property type="entry name" value="WD_REPEATS_2"/>
    <property type="match status" value="5"/>
</dbReference>
<keyword evidence="2" id="KW-0677">Repeat</keyword>